<accession>A0ACC6SBM1</accession>
<evidence type="ECO:0000313" key="2">
    <source>
        <dbReference type="Proteomes" id="UP001439875"/>
    </source>
</evidence>
<dbReference type="Proteomes" id="UP001439875">
    <property type="component" value="Unassembled WGS sequence"/>
</dbReference>
<protein>
    <submittedName>
        <fullName evidence="1">Uncharacterized protein</fullName>
    </submittedName>
</protein>
<sequence length="688" mass="76596">MQIQMNNSLSLSSSTNSPQLSIGDVLNVSIKERPNQTDAIVSLKGTKATVKFEGAVPKENNLTVEITGVTEEGNYIVKVSDKNISPSNTQQSIPQGTDSRINEIIKSFAAKGMPLTKENVASIRIFLANDKYTAEQKMNTLDVMAQKTIFVSESTLASVAEALNGKSLTQSLLTIVENFESGTTQDLDAILEKIQTQPNDEQVIKAVENFLKRADFSKKSVIEKSLNDFKKQVGQNLDAKDQLVQNLTQMVKGDSKPLISSEKLQYSIEDEVTELEAEFSQEEPVDIESASKAPLSKAEQYVINEAVQALNIDSRNIMVTQVTKKLSQMAIGFRALKQDVTKNLDNISKIIEQPTSNPQSNVKQILESTIHKLDRAILKGEFLLYTDMETEKRLLTASSQLGEAKKFLAMGEIAEANKILLQVKGSLEKLVFNPSDVKVKHFVSDKLGMEISNEKQMGRIMEQVSQPLSGGESSSRQMYETLRKLGVTHESEVGQSLLSKSGPANIQQGENLKSTLLKMMNQDDLKPQQKQQVEQAIAGIAGQQLLNKQDTTGQQNLFFQLPYMLDKQAENIKIYVNSRKEGDKVDWENCSIYVVLETKKLGEIGVLLSSSERSVNLTFRSNKEQLQEKISGFEEITKERFKEIGYNLNGMNVKPIVEQFNAIPKVEKVESEPEPVSNYTEKGYDITI</sequence>
<organism evidence="1 2">
    <name type="scientific">Robertmurraya yapensis</name>
    <name type="common">ex Hitch et al 2024</name>
    <dbReference type="NCBI Taxonomy" id="3133160"/>
    <lineage>
        <taxon>Bacteria</taxon>
        <taxon>Bacillati</taxon>
        <taxon>Bacillota</taxon>
        <taxon>Bacilli</taxon>
        <taxon>Bacillales</taxon>
        <taxon>Bacillaceae</taxon>
        <taxon>Robertmurraya</taxon>
    </lineage>
</organism>
<name>A0ACC6SBM1_9BACI</name>
<evidence type="ECO:0000313" key="1">
    <source>
        <dbReference type="EMBL" id="MEQ2527495.1"/>
    </source>
</evidence>
<proteinExistence type="predicted"/>
<keyword evidence="2" id="KW-1185">Reference proteome</keyword>
<gene>
    <name evidence="1" type="ORF">WMO40_12335</name>
</gene>
<reference evidence="1" key="1">
    <citation type="submission" date="2024-03" db="EMBL/GenBank/DDBJ databases">
        <title>Human intestinal bacterial collection.</title>
        <authorList>
            <person name="Pauvert C."/>
            <person name="Hitch T.C.A."/>
            <person name="Clavel T."/>
        </authorList>
    </citation>
    <scope>NUCLEOTIDE SEQUENCE</scope>
    <source>
        <strain evidence="1">CLA-AA-H227</strain>
    </source>
</reference>
<comment type="caution">
    <text evidence="1">The sequence shown here is derived from an EMBL/GenBank/DDBJ whole genome shotgun (WGS) entry which is preliminary data.</text>
</comment>
<dbReference type="EMBL" id="JBBMEW010000009">
    <property type="protein sequence ID" value="MEQ2527495.1"/>
    <property type="molecule type" value="Genomic_DNA"/>
</dbReference>